<organism evidence="3 4">
    <name type="scientific">Luteolibacter soli</name>
    <dbReference type="NCBI Taxonomy" id="3135280"/>
    <lineage>
        <taxon>Bacteria</taxon>
        <taxon>Pseudomonadati</taxon>
        <taxon>Verrucomicrobiota</taxon>
        <taxon>Verrucomicrobiia</taxon>
        <taxon>Verrucomicrobiales</taxon>
        <taxon>Verrucomicrobiaceae</taxon>
        <taxon>Luteolibacter</taxon>
    </lineage>
</organism>
<evidence type="ECO:0000313" key="4">
    <source>
        <dbReference type="Proteomes" id="UP001371305"/>
    </source>
</evidence>
<gene>
    <name evidence="3" type="ORF">WKV53_07760</name>
</gene>
<dbReference type="SUPFAM" id="SSF47413">
    <property type="entry name" value="lambda repressor-like DNA-binding domains"/>
    <property type="match status" value="1"/>
</dbReference>
<dbReference type="PROSITE" id="PS50943">
    <property type="entry name" value="HTH_CROC1"/>
    <property type="match status" value="1"/>
</dbReference>
<comment type="caution">
    <text evidence="3">The sequence shown here is derived from an EMBL/GenBank/DDBJ whole genome shotgun (WGS) entry which is preliminary data.</text>
</comment>
<dbReference type="Pfam" id="PF13560">
    <property type="entry name" value="HTH_31"/>
    <property type="match status" value="1"/>
</dbReference>
<dbReference type="Gene3D" id="1.10.260.40">
    <property type="entry name" value="lambda repressor-like DNA-binding domains"/>
    <property type="match status" value="1"/>
</dbReference>
<feature type="region of interest" description="Disordered" evidence="1">
    <location>
        <begin position="95"/>
        <end position="114"/>
    </location>
</feature>
<dbReference type="SMART" id="SM00530">
    <property type="entry name" value="HTH_XRE"/>
    <property type="match status" value="1"/>
</dbReference>
<evidence type="ECO:0000313" key="3">
    <source>
        <dbReference type="EMBL" id="MEK7950386.1"/>
    </source>
</evidence>
<dbReference type="EMBL" id="JBBUKT010000002">
    <property type="protein sequence ID" value="MEK7950386.1"/>
    <property type="molecule type" value="Genomic_DNA"/>
</dbReference>
<evidence type="ECO:0000256" key="1">
    <source>
        <dbReference type="SAM" id="MobiDB-lite"/>
    </source>
</evidence>
<dbReference type="InterPro" id="IPR010982">
    <property type="entry name" value="Lambda_DNA-bd_dom_sf"/>
</dbReference>
<name>A0ABU9ATB0_9BACT</name>
<dbReference type="CDD" id="cd00093">
    <property type="entry name" value="HTH_XRE"/>
    <property type="match status" value="1"/>
</dbReference>
<keyword evidence="4" id="KW-1185">Reference proteome</keyword>
<dbReference type="Proteomes" id="UP001371305">
    <property type="component" value="Unassembled WGS sequence"/>
</dbReference>
<sequence length="114" mass="12638">MTFVDKISALKFRNPVHLVKTIGERLRQARLARGWTQDELAGRAGIALSTLKLMEAKGNGSLQRFARVAVALGLDGDLRELFARPAAAESIEALERMERKRAPRQKKGGEKTPK</sequence>
<proteinExistence type="predicted"/>
<reference evidence="3 4" key="1">
    <citation type="submission" date="2024-04" db="EMBL/GenBank/DDBJ databases">
        <title>Luteolibacter sp. isolated from soil.</title>
        <authorList>
            <person name="An J."/>
        </authorList>
    </citation>
    <scope>NUCLEOTIDE SEQUENCE [LARGE SCALE GENOMIC DNA]</scope>
    <source>
        <strain evidence="3 4">Y139</strain>
    </source>
</reference>
<feature type="domain" description="HTH cro/C1-type" evidence="2">
    <location>
        <begin position="26"/>
        <end position="79"/>
    </location>
</feature>
<protein>
    <submittedName>
        <fullName evidence="3">Helix-turn-helix domain-containing protein</fullName>
    </submittedName>
</protein>
<accession>A0ABU9ATB0</accession>
<dbReference type="InterPro" id="IPR001387">
    <property type="entry name" value="Cro/C1-type_HTH"/>
</dbReference>
<dbReference type="RefSeq" id="WP_341403911.1">
    <property type="nucleotide sequence ID" value="NZ_JBBUKT010000002.1"/>
</dbReference>
<evidence type="ECO:0000259" key="2">
    <source>
        <dbReference type="PROSITE" id="PS50943"/>
    </source>
</evidence>